<dbReference type="Pfam" id="PF03704">
    <property type="entry name" value="BTAD"/>
    <property type="match status" value="1"/>
</dbReference>
<dbReference type="Proteomes" id="UP001501532">
    <property type="component" value="Unassembled WGS sequence"/>
</dbReference>
<dbReference type="SUPFAM" id="SSF48452">
    <property type="entry name" value="TPR-like"/>
    <property type="match status" value="1"/>
</dbReference>
<dbReference type="PROSITE" id="PS51755">
    <property type="entry name" value="OMPR_PHOB"/>
    <property type="match status" value="1"/>
</dbReference>
<evidence type="ECO:0000256" key="6">
    <source>
        <dbReference type="PROSITE-ProRule" id="PRU01091"/>
    </source>
</evidence>
<dbReference type="InterPro" id="IPR011990">
    <property type="entry name" value="TPR-like_helical_dom_sf"/>
</dbReference>
<dbReference type="SMART" id="SM00862">
    <property type="entry name" value="Trans_reg_C"/>
    <property type="match status" value="1"/>
</dbReference>
<keyword evidence="9" id="KW-1185">Reference proteome</keyword>
<reference evidence="9" key="1">
    <citation type="journal article" date="2019" name="Int. J. Syst. Evol. Microbiol.">
        <title>The Global Catalogue of Microorganisms (GCM) 10K type strain sequencing project: providing services to taxonomists for standard genome sequencing and annotation.</title>
        <authorList>
            <consortium name="The Broad Institute Genomics Platform"/>
            <consortium name="The Broad Institute Genome Sequencing Center for Infectious Disease"/>
            <person name="Wu L."/>
            <person name="Ma J."/>
        </authorList>
    </citation>
    <scope>NUCLEOTIDE SEQUENCE [LARGE SCALE GENOMIC DNA]</scope>
    <source>
        <strain evidence="9">JCM 9091</strain>
    </source>
</reference>
<dbReference type="SUPFAM" id="SSF46894">
    <property type="entry name" value="C-terminal effector domain of the bipartite response regulators"/>
    <property type="match status" value="1"/>
</dbReference>
<dbReference type="PANTHER" id="PTHR35807:SF1">
    <property type="entry name" value="TRANSCRIPTIONAL REGULATOR REDD"/>
    <property type="match status" value="1"/>
</dbReference>
<comment type="caution">
    <text evidence="8">The sequence shown here is derived from an EMBL/GenBank/DDBJ whole genome shotgun (WGS) entry which is preliminary data.</text>
</comment>
<dbReference type="InterPro" id="IPR051677">
    <property type="entry name" value="AfsR-DnrI-RedD_regulator"/>
</dbReference>
<dbReference type="Gene3D" id="1.10.10.10">
    <property type="entry name" value="Winged helix-like DNA-binding domain superfamily/Winged helix DNA-binding domain"/>
    <property type="match status" value="1"/>
</dbReference>
<evidence type="ECO:0000313" key="8">
    <source>
        <dbReference type="EMBL" id="GAA3029846.1"/>
    </source>
</evidence>
<keyword evidence="5" id="KW-0804">Transcription</keyword>
<evidence type="ECO:0000256" key="1">
    <source>
        <dbReference type="ARBA" id="ARBA00005820"/>
    </source>
</evidence>
<feature type="DNA-binding region" description="OmpR/PhoB-type" evidence="6">
    <location>
        <begin position="1"/>
        <end position="97"/>
    </location>
</feature>
<dbReference type="Gene3D" id="1.25.40.10">
    <property type="entry name" value="Tetratricopeptide repeat domain"/>
    <property type="match status" value="1"/>
</dbReference>
<evidence type="ECO:0000259" key="7">
    <source>
        <dbReference type="PROSITE" id="PS51755"/>
    </source>
</evidence>
<dbReference type="InterPro" id="IPR005158">
    <property type="entry name" value="BTAD"/>
</dbReference>
<gene>
    <name evidence="8" type="ORF">GCM10010448_09790</name>
</gene>
<evidence type="ECO:0000256" key="3">
    <source>
        <dbReference type="ARBA" id="ARBA00023015"/>
    </source>
</evidence>
<dbReference type="EMBL" id="BAAAUF010000008">
    <property type="protein sequence ID" value="GAA3029846.1"/>
    <property type="molecule type" value="Genomic_DNA"/>
</dbReference>
<keyword evidence="3" id="KW-0805">Transcription regulation</keyword>
<dbReference type="PANTHER" id="PTHR35807">
    <property type="entry name" value="TRANSCRIPTIONAL REGULATOR REDD-RELATED"/>
    <property type="match status" value="1"/>
</dbReference>
<dbReference type="Pfam" id="PF00486">
    <property type="entry name" value="Trans_reg_C"/>
    <property type="match status" value="1"/>
</dbReference>
<evidence type="ECO:0000256" key="4">
    <source>
        <dbReference type="ARBA" id="ARBA00023125"/>
    </source>
</evidence>
<protein>
    <recommendedName>
        <fullName evidence="7">OmpR/PhoB-type domain-containing protein</fullName>
    </recommendedName>
</protein>
<name>A0ABP6L4L5_9ACTN</name>
<organism evidence="8 9">
    <name type="scientific">Streptomyces glomeratus</name>
    <dbReference type="NCBI Taxonomy" id="284452"/>
    <lineage>
        <taxon>Bacteria</taxon>
        <taxon>Bacillati</taxon>
        <taxon>Actinomycetota</taxon>
        <taxon>Actinomycetes</taxon>
        <taxon>Kitasatosporales</taxon>
        <taxon>Streptomycetaceae</taxon>
        <taxon>Streptomyces</taxon>
    </lineage>
</organism>
<keyword evidence="2" id="KW-0902">Two-component regulatory system</keyword>
<feature type="domain" description="OmpR/PhoB-type" evidence="7">
    <location>
        <begin position="1"/>
        <end position="97"/>
    </location>
</feature>
<dbReference type="SMART" id="SM01043">
    <property type="entry name" value="BTAD"/>
    <property type="match status" value="1"/>
</dbReference>
<comment type="similarity">
    <text evidence="1">Belongs to the AfsR/DnrI/RedD regulatory family.</text>
</comment>
<proteinExistence type="inferred from homology"/>
<evidence type="ECO:0000313" key="9">
    <source>
        <dbReference type="Proteomes" id="UP001501532"/>
    </source>
</evidence>
<keyword evidence="4 6" id="KW-0238">DNA-binding</keyword>
<dbReference type="InterPro" id="IPR001867">
    <property type="entry name" value="OmpR/PhoB-type_DNA-bd"/>
</dbReference>
<sequence>MEFAVLGTLMAREGNVDCTPSAPKLRRVLATLLLRANKLVLTETLAEELWQHNPPPTAMATLQTYVYQLRKSLGADGRDREGMIRTRTDPSGYVLNVDPEKVDLVRFRSLLGEGRRALEEHRPERASDLLHRALSLWQGPVFGGVRSGPVLEGHAAYLEEERMNALELRIDADLRIGRHRELVSELKSLTVTHPLHEWFQSRLMIALHLSSRRGEALETFHRYRHVLQEELGLEPNHEIQQVQRDILNCEPTSWYGIDRVYPSVR</sequence>
<dbReference type="InterPro" id="IPR016032">
    <property type="entry name" value="Sig_transdc_resp-reg_C-effctor"/>
</dbReference>
<accession>A0ABP6L4L5</accession>
<evidence type="ECO:0000256" key="5">
    <source>
        <dbReference type="ARBA" id="ARBA00023163"/>
    </source>
</evidence>
<evidence type="ECO:0000256" key="2">
    <source>
        <dbReference type="ARBA" id="ARBA00023012"/>
    </source>
</evidence>
<dbReference type="InterPro" id="IPR036388">
    <property type="entry name" value="WH-like_DNA-bd_sf"/>
</dbReference>
<dbReference type="CDD" id="cd15831">
    <property type="entry name" value="BTAD"/>
    <property type="match status" value="1"/>
</dbReference>